<protein>
    <submittedName>
        <fullName evidence="2">Metal-dependent phosphohydrolase</fullName>
    </submittedName>
</protein>
<dbReference type="Proteomes" id="UP000282321">
    <property type="component" value="Unassembled WGS sequence"/>
</dbReference>
<evidence type="ECO:0000313" key="2">
    <source>
        <dbReference type="EMBL" id="RKX67686.1"/>
    </source>
</evidence>
<proteinExistence type="predicted"/>
<dbReference type="InterPro" id="IPR006674">
    <property type="entry name" value="HD_domain"/>
</dbReference>
<comment type="caution">
    <text evidence="2">The sequence shown here is derived from an EMBL/GenBank/DDBJ whole genome shotgun (WGS) entry which is preliminary data.</text>
</comment>
<dbReference type="Gene3D" id="1.10.3210.10">
    <property type="entry name" value="Hypothetical protein af1432"/>
    <property type="match status" value="1"/>
</dbReference>
<dbReference type="AlphaFoldDB" id="A0A660SBY8"/>
<dbReference type="Pfam" id="PF01966">
    <property type="entry name" value="HD"/>
    <property type="match status" value="1"/>
</dbReference>
<feature type="domain" description="HD" evidence="1">
    <location>
        <begin position="33"/>
        <end position="134"/>
    </location>
</feature>
<sequence length="165" mass="19065">MGGSMNRLTEQMVKFAFEMDKGGIKRQFSIPQEIAHFTSTAQIAKIIAMKRGIDTRLATATALVHDIYRIKTGINENHAELGAPIAREFLKKHSDFSDKEIEEIVLAVKNHSKKDEIGSQLEELIKDVDVFDSYFYNLKKDSDHYRRRFYKVAEELNLNKGDYEY</sequence>
<evidence type="ECO:0000313" key="3">
    <source>
        <dbReference type="Proteomes" id="UP000282321"/>
    </source>
</evidence>
<name>A0A660SBY8_UNCT6</name>
<accession>A0A660SBY8</accession>
<organism evidence="2 3">
    <name type="scientific">candidate division TA06 bacterium</name>
    <dbReference type="NCBI Taxonomy" id="2250710"/>
    <lineage>
        <taxon>Bacteria</taxon>
        <taxon>Bacteria division TA06</taxon>
    </lineage>
</organism>
<dbReference type="NCBIfam" id="TIGR00277">
    <property type="entry name" value="HDIG"/>
    <property type="match status" value="1"/>
</dbReference>
<keyword evidence="2" id="KW-0378">Hydrolase</keyword>
<dbReference type="SUPFAM" id="SSF109604">
    <property type="entry name" value="HD-domain/PDEase-like"/>
    <property type="match status" value="1"/>
</dbReference>
<dbReference type="InterPro" id="IPR006675">
    <property type="entry name" value="HDIG_dom"/>
</dbReference>
<gene>
    <name evidence="2" type="ORF">DRP44_01785</name>
</gene>
<dbReference type="EMBL" id="QNBC01000013">
    <property type="protein sequence ID" value="RKX67686.1"/>
    <property type="molecule type" value="Genomic_DNA"/>
</dbReference>
<reference evidence="2 3" key="1">
    <citation type="submission" date="2018-06" db="EMBL/GenBank/DDBJ databases">
        <title>Extensive metabolic versatility and redundancy in microbially diverse, dynamic hydrothermal sediments.</title>
        <authorList>
            <person name="Dombrowski N."/>
            <person name="Teske A."/>
            <person name="Baker B.J."/>
        </authorList>
    </citation>
    <scope>NUCLEOTIDE SEQUENCE [LARGE SCALE GENOMIC DNA]</scope>
    <source>
        <strain evidence="2">B35_G9</strain>
    </source>
</reference>
<dbReference type="PROSITE" id="PS51831">
    <property type="entry name" value="HD"/>
    <property type="match status" value="1"/>
</dbReference>
<evidence type="ECO:0000259" key="1">
    <source>
        <dbReference type="PROSITE" id="PS51831"/>
    </source>
</evidence>
<dbReference type="GO" id="GO:0016787">
    <property type="term" value="F:hydrolase activity"/>
    <property type="evidence" value="ECO:0007669"/>
    <property type="project" value="UniProtKB-KW"/>
</dbReference>